<keyword evidence="3" id="KW-1185">Reference proteome</keyword>
<evidence type="ECO:0000313" key="2">
    <source>
        <dbReference type="EMBL" id="RNF20996.1"/>
    </source>
</evidence>
<dbReference type="GeneID" id="40317247"/>
<dbReference type="Proteomes" id="UP000284403">
    <property type="component" value="Unassembled WGS sequence"/>
</dbReference>
<reference evidence="2 3" key="1">
    <citation type="journal article" date="2018" name="BMC Genomics">
        <title>Genomic comparison of Trypanosoma conorhini and Trypanosoma rangeli to Trypanosoma cruzi strains of high and low virulence.</title>
        <authorList>
            <person name="Bradwell K.R."/>
            <person name="Koparde V.N."/>
            <person name="Matveyev A.V."/>
            <person name="Serrano M.G."/>
            <person name="Alves J.M."/>
            <person name="Parikh H."/>
            <person name="Huang B."/>
            <person name="Lee V."/>
            <person name="Espinosa-Alvarez O."/>
            <person name="Ortiz P.A."/>
            <person name="Costa-Martins A.G."/>
            <person name="Teixeira M.M."/>
            <person name="Buck G.A."/>
        </authorList>
    </citation>
    <scope>NUCLEOTIDE SEQUENCE [LARGE SCALE GENOMIC DNA]</scope>
    <source>
        <strain evidence="2 3">025E</strain>
    </source>
</reference>
<feature type="coiled-coil region" evidence="1">
    <location>
        <begin position="44"/>
        <end position="71"/>
    </location>
</feature>
<evidence type="ECO:0000313" key="3">
    <source>
        <dbReference type="Proteomes" id="UP000284403"/>
    </source>
</evidence>
<sequence>MPEAKVEEECTPPSTARGAVGSLAALLQPALGVGNVMQSVVAQQQRLVHDIEALSAELQEAQKHFDALNESQRRKLDLYSARVARCRSKAAVLFRQLSTIKERLLRVHSVLLQRRANQSTENVVQKEELAPTASAQENVAGAFPAAEGVEKQYDDVVPAAEVGNT</sequence>
<proteinExistence type="predicted"/>
<accession>A0A3R7L6W7</accession>
<evidence type="ECO:0008006" key="4">
    <source>
        <dbReference type="Google" id="ProtNLM"/>
    </source>
</evidence>
<evidence type="ECO:0000256" key="1">
    <source>
        <dbReference type="SAM" id="Coils"/>
    </source>
</evidence>
<comment type="caution">
    <text evidence="2">The sequence shown here is derived from an EMBL/GenBank/DDBJ whole genome shotgun (WGS) entry which is preliminary data.</text>
</comment>
<keyword evidence="1" id="KW-0175">Coiled coil</keyword>
<dbReference type="EMBL" id="MKKU01000166">
    <property type="protein sequence ID" value="RNF20996.1"/>
    <property type="molecule type" value="Genomic_DNA"/>
</dbReference>
<gene>
    <name evidence="2" type="ORF">Tco025E_03636</name>
</gene>
<name>A0A3R7L6W7_9TRYP</name>
<dbReference type="RefSeq" id="XP_029229394.1">
    <property type="nucleotide sequence ID" value="XM_029370554.1"/>
</dbReference>
<dbReference type="OrthoDB" id="252432at2759"/>
<protein>
    <recommendedName>
        <fullName evidence="4">Biogenesis of lysosome-related organelles complex 1 subunit 7</fullName>
    </recommendedName>
</protein>
<dbReference type="AlphaFoldDB" id="A0A3R7L6W7"/>
<organism evidence="2 3">
    <name type="scientific">Trypanosoma conorhini</name>
    <dbReference type="NCBI Taxonomy" id="83891"/>
    <lineage>
        <taxon>Eukaryota</taxon>
        <taxon>Discoba</taxon>
        <taxon>Euglenozoa</taxon>
        <taxon>Kinetoplastea</taxon>
        <taxon>Metakinetoplastina</taxon>
        <taxon>Trypanosomatida</taxon>
        <taxon>Trypanosomatidae</taxon>
        <taxon>Trypanosoma</taxon>
    </lineage>
</organism>